<proteinExistence type="predicted"/>
<feature type="non-terminal residue" evidence="2">
    <location>
        <position position="1"/>
    </location>
</feature>
<feature type="compositionally biased region" description="Polar residues" evidence="1">
    <location>
        <begin position="61"/>
        <end position="76"/>
    </location>
</feature>
<feature type="region of interest" description="Disordered" evidence="1">
    <location>
        <begin position="249"/>
        <end position="333"/>
    </location>
</feature>
<name>A0ABT8VEC4_9BACL</name>
<comment type="caution">
    <text evidence="2">The sequence shown here is derived from an EMBL/GenBank/DDBJ whole genome shotgun (WGS) entry which is preliminary data.</text>
</comment>
<feature type="compositionally biased region" description="Basic and acidic residues" evidence="1">
    <location>
        <begin position="93"/>
        <end position="103"/>
    </location>
</feature>
<evidence type="ECO:0000313" key="3">
    <source>
        <dbReference type="Proteomes" id="UP001168883"/>
    </source>
</evidence>
<accession>A0ABT8VEC4</accession>
<gene>
    <name evidence="2" type="ORF">Q3C12_20180</name>
</gene>
<feature type="compositionally biased region" description="Basic and acidic residues" evidence="1">
    <location>
        <begin position="257"/>
        <end position="276"/>
    </location>
</feature>
<evidence type="ECO:0000256" key="1">
    <source>
        <dbReference type="SAM" id="MobiDB-lite"/>
    </source>
</evidence>
<dbReference type="EMBL" id="JAUMKJ010000025">
    <property type="protein sequence ID" value="MDO3679332.1"/>
    <property type="molecule type" value="Genomic_DNA"/>
</dbReference>
<protein>
    <submittedName>
        <fullName evidence="2">Uncharacterized protein</fullName>
    </submittedName>
</protein>
<feature type="compositionally biased region" description="Basic residues" evidence="1">
    <location>
        <begin position="316"/>
        <end position="326"/>
    </location>
</feature>
<reference evidence="2" key="1">
    <citation type="submission" date="2023-07" db="EMBL/GenBank/DDBJ databases">
        <authorList>
            <person name="Aktuganov G."/>
            <person name="Boyko T."/>
            <person name="Delegan Y."/>
            <person name="Galimzianova N."/>
            <person name="Gilvanova E."/>
            <person name="Korobov V."/>
            <person name="Kuzmina L."/>
            <person name="Melentiev A."/>
            <person name="Milman P."/>
            <person name="Ryabova A."/>
            <person name="Stupak E."/>
            <person name="Yasakov T."/>
            <person name="Zharikova N."/>
            <person name="Zhurenko E."/>
        </authorList>
    </citation>
    <scope>NUCLEOTIDE SEQUENCE</scope>
    <source>
        <strain evidence="2">IB-739</strain>
    </source>
</reference>
<sequence>QAAQKGKPNEPMPQPFGGAPKPQPFEPQPFQAAQKGKPFEPQPFQAAQKGKPNEPALNPYQVAQPQPSESLFQQYNVPAVEAAAQPPQPPYGKGKENVWKEPELPPIPQMPDTGTMPYYTATAAPPTYPSFSTGPAPVIKSGCGCGGGLADLPYALPPESPQFAQQPAQSSYMPQWSQAAPISFEPPLPQPNIPGPFQPYGQPADEYPLMPFAGPGPLFCEPVVPFHGYPGFPSYPGYVSPAASPYGSLFPWGQAPVDEKGREGEGESGESAHSEKAVISQTDTKSEPKAVSPPKRKKKQSSARAAISSLIERSRRQGARSAKPRKPVPWLGN</sequence>
<organism evidence="2 3">
    <name type="scientific">Paenibacillus ehimensis</name>
    <dbReference type="NCBI Taxonomy" id="79264"/>
    <lineage>
        <taxon>Bacteria</taxon>
        <taxon>Bacillati</taxon>
        <taxon>Bacillota</taxon>
        <taxon>Bacilli</taxon>
        <taxon>Bacillales</taxon>
        <taxon>Paenibacillaceae</taxon>
        <taxon>Paenibacillus</taxon>
    </lineage>
</organism>
<dbReference type="Proteomes" id="UP001168883">
    <property type="component" value="Unassembled WGS sequence"/>
</dbReference>
<feature type="region of interest" description="Disordered" evidence="1">
    <location>
        <begin position="1"/>
        <end position="118"/>
    </location>
</feature>
<evidence type="ECO:0000313" key="2">
    <source>
        <dbReference type="EMBL" id="MDO3679332.1"/>
    </source>
</evidence>
<keyword evidence="3" id="KW-1185">Reference proteome</keyword>